<proteinExistence type="predicted"/>
<dbReference type="AlphaFoldDB" id="A0A654ZYZ7"/>
<dbReference type="EMBL" id="CSBK01000199">
    <property type="protein sequence ID" value="COX08696.1"/>
    <property type="molecule type" value="Genomic_DNA"/>
</dbReference>
<evidence type="ECO:0000313" key="1">
    <source>
        <dbReference type="EMBL" id="CFR84108.1"/>
    </source>
</evidence>
<protein>
    <submittedName>
        <fullName evidence="2">Uncharacterized protein</fullName>
    </submittedName>
</protein>
<name>A0A654ZYZ7_MYCTX</name>
<evidence type="ECO:0000313" key="3">
    <source>
        <dbReference type="EMBL" id="COX08696.1"/>
    </source>
</evidence>
<evidence type="ECO:0000313" key="5">
    <source>
        <dbReference type="Proteomes" id="UP000046680"/>
    </source>
</evidence>
<evidence type="ECO:0000313" key="2">
    <source>
        <dbReference type="EMBL" id="CKR41767.1"/>
    </source>
</evidence>
<dbReference type="EMBL" id="CNFT01000242">
    <property type="protein sequence ID" value="CKR41767.1"/>
    <property type="molecule type" value="Genomic_DNA"/>
</dbReference>
<reference evidence="4 5" key="2">
    <citation type="submission" date="2015-03" db="EMBL/GenBank/DDBJ databases">
        <authorList>
            <consortium name="Pathogen Informatics"/>
        </authorList>
    </citation>
    <scope>NUCLEOTIDE SEQUENCE [LARGE SCALE GENOMIC DNA]</scope>
    <source>
        <strain evidence="2 6">Bir 185</strain>
        <strain evidence="1 5">C09601061</strain>
        <strain evidence="4">N09902308</strain>
    </source>
</reference>
<reference evidence="3" key="1">
    <citation type="submission" date="2015-03" db="EMBL/GenBank/DDBJ databases">
        <authorList>
            <consortium name="Pathogen Informatics"/>
            <person name="Murphy D."/>
        </authorList>
    </citation>
    <scope>NUCLEOTIDE SEQUENCE</scope>
    <source>
        <strain evidence="3">N09902308</strain>
    </source>
</reference>
<dbReference type="EMBL" id="CGCX01000824">
    <property type="protein sequence ID" value="CFR84108.1"/>
    <property type="molecule type" value="Genomic_DNA"/>
</dbReference>
<evidence type="ECO:0000313" key="4">
    <source>
        <dbReference type="Proteomes" id="UP000039021"/>
    </source>
</evidence>
<dbReference type="Proteomes" id="UP000046680">
    <property type="component" value="Unassembled WGS sequence"/>
</dbReference>
<organism evidence="2 6">
    <name type="scientific">Mycobacterium tuberculosis</name>
    <dbReference type="NCBI Taxonomy" id="1773"/>
    <lineage>
        <taxon>Bacteria</taxon>
        <taxon>Bacillati</taxon>
        <taxon>Actinomycetota</taxon>
        <taxon>Actinomycetes</taxon>
        <taxon>Mycobacteriales</taxon>
        <taxon>Mycobacteriaceae</taxon>
        <taxon>Mycobacterium</taxon>
        <taxon>Mycobacterium tuberculosis complex</taxon>
    </lineage>
</organism>
<dbReference type="Proteomes" id="UP000050164">
    <property type="component" value="Unassembled WGS sequence"/>
</dbReference>
<accession>A0A654ZYZ7</accession>
<sequence>MVSHSALMAAGENPLACMPSEKPSNSFSSTSRFFLPMALRRMSARANE</sequence>
<evidence type="ECO:0000313" key="6">
    <source>
        <dbReference type="Proteomes" id="UP000050164"/>
    </source>
</evidence>
<gene>
    <name evidence="1" type="ORF">ERS007657_02233</name>
    <name evidence="3" type="ORF">ERS007739_00651</name>
    <name evidence="2" type="ORF">ERS027659_01361</name>
</gene>
<dbReference type="Proteomes" id="UP000039021">
    <property type="component" value="Unassembled WGS sequence"/>
</dbReference>